<evidence type="ECO:0000256" key="2">
    <source>
        <dbReference type="ARBA" id="ARBA00023015"/>
    </source>
</evidence>
<dbReference type="PANTHER" id="PTHR43133:SF8">
    <property type="entry name" value="RNA POLYMERASE SIGMA FACTOR HI_1459-RELATED"/>
    <property type="match status" value="1"/>
</dbReference>
<comment type="similarity">
    <text evidence="1">Belongs to the sigma-70 factor family. ECF subfamily.</text>
</comment>
<evidence type="ECO:0000256" key="5">
    <source>
        <dbReference type="ARBA" id="ARBA00023163"/>
    </source>
</evidence>
<protein>
    <submittedName>
        <fullName evidence="8">ECF RNA polymerase sigma factor SigE</fullName>
    </submittedName>
</protein>
<dbReference type="AlphaFoldDB" id="A0A644V7Q8"/>
<dbReference type="InterPro" id="IPR039425">
    <property type="entry name" value="RNA_pol_sigma-70-like"/>
</dbReference>
<dbReference type="InterPro" id="IPR013325">
    <property type="entry name" value="RNA_pol_sigma_r2"/>
</dbReference>
<name>A0A644V7Q8_9ZZZZ</name>
<dbReference type="InterPro" id="IPR036388">
    <property type="entry name" value="WH-like_DNA-bd_sf"/>
</dbReference>
<dbReference type="Pfam" id="PF08281">
    <property type="entry name" value="Sigma70_r4_2"/>
    <property type="match status" value="1"/>
</dbReference>
<gene>
    <name evidence="8" type="primary">sigE_12</name>
    <name evidence="8" type="ORF">SDC9_33374</name>
</gene>
<dbReference type="CDD" id="cd06171">
    <property type="entry name" value="Sigma70_r4"/>
    <property type="match status" value="1"/>
</dbReference>
<dbReference type="InterPro" id="IPR007627">
    <property type="entry name" value="RNA_pol_sigma70_r2"/>
</dbReference>
<evidence type="ECO:0000256" key="1">
    <source>
        <dbReference type="ARBA" id="ARBA00010641"/>
    </source>
</evidence>
<dbReference type="GO" id="GO:0006352">
    <property type="term" value="P:DNA-templated transcription initiation"/>
    <property type="evidence" value="ECO:0007669"/>
    <property type="project" value="InterPro"/>
</dbReference>
<feature type="domain" description="RNA polymerase sigma factor 70 region 4 type 2" evidence="7">
    <location>
        <begin position="132"/>
        <end position="171"/>
    </location>
</feature>
<dbReference type="InterPro" id="IPR013249">
    <property type="entry name" value="RNA_pol_sigma70_r4_t2"/>
</dbReference>
<keyword evidence="2" id="KW-0805">Transcription regulation</keyword>
<evidence type="ECO:0000256" key="3">
    <source>
        <dbReference type="ARBA" id="ARBA00023082"/>
    </source>
</evidence>
<dbReference type="Gene3D" id="1.10.1740.10">
    <property type="match status" value="1"/>
</dbReference>
<dbReference type="PANTHER" id="PTHR43133">
    <property type="entry name" value="RNA POLYMERASE ECF-TYPE SIGMA FACTO"/>
    <property type="match status" value="1"/>
</dbReference>
<dbReference type="SUPFAM" id="SSF88946">
    <property type="entry name" value="Sigma2 domain of RNA polymerase sigma factors"/>
    <property type="match status" value="1"/>
</dbReference>
<accession>A0A644V7Q8</accession>
<organism evidence="8">
    <name type="scientific">bioreactor metagenome</name>
    <dbReference type="NCBI Taxonomy" id="1076179"/>
    <lineage>
        <taxon>unclassified sequences</taxon>
        <taxon>metagenomes</taxon>
        <taxon>ecological metagenomes</taxon>
    </lineage>
</organism>
<reference evidence="8" key="1">
    <citation type="submission" date="2019-08" db="EMBL/GenBank/DDBJ databases">
        <authorList>
            <person name="Kucharzyk K."/>
            <person name="Murdoch R.W."/>
            <person name="Higgins S."/>
            <person name="Loffler F."/>
        </authorList>
    </citation>
    <scope>NUCLEOTIDE SEQUENCE</scope>
</reference>
<comment type="caution">
    <text evidence="8">The sequence shown here is derived from an EMBL/GenBank/DDBJ whole genome shotgun (WGS) entry which is preliminary data.</text>
</comment>
<feature type="domain" description="RNA polymerase sigma-70 region 2" evidence="6">
    <location>
        <begin position="27"/>
        <end position="95"/>
    </location>
</feature>
<dbReference type="EMBL" id="VSSQ01000237">
    <property type="protein sequence ID" value="MPL87374.1"/>
    <property type="molecule type" value="Genomic_DNA"/>
</dbReference>
<dbReference type="Gene3D" id="1.10.10.10">
    <property type="entry name" value="Winged helix-like DNA-binding domain superfamily/Winged helix DNA-binding domain"/>
    <property type="match status" value="1"/>
</dbReference>
<keyword evidence="5" id="KW-0804">Transcription</keyword>
<dbReference type="GO" id="GO:0016987">
    <property type="term" value="F:sigma factor activity"/>
    <property type="evidence" value="ECO:0007669"/>
    <property type="project" value="UniProtKB-KW"/>
</dbReference>
<keyword evidence="3" id="KW-0731">Sigma factor</keyword>
<sequence>MKTLNQLTDDILVKLYEEGNNAAFEVLLTRYKSKVYYYIYQIVRDKELTEDIFQDTFIKAVMTIQQGRYFESGKFLGWINRIAHNLIIDHFRKEKNENTISADGYDYDIINNANLADLSIEDILSNEQVLRDVVKMVDYLPPVQQEVVRMRFFEDLSFKEIAEKTDVSINTALGRMRYALLNMRKLATENNVYLEIR</sequence>
<keyword evidence="4" id="KW-0238">DNA-binding</keyword>
<proteinExistence type="inferred from homology"/>
<dbReference type="SUPFAM" id="SSF88659">
    <property type="entry name" value="Sigma3 and sigma4 domains of RNA polymerase sigma factors"/>
    <property type="match status" value="1"/>
</dbReference>
<evidence type="ECO:0000256" key="4">
    <source>
        <dbReference type="ARBA" id="ARBA00023125"/>
    </source>
</evidence>
<dbReference type="GO" id="GO:0003677">
    <property type="term" value="F:DNA binding"/>
    <property type="evidence" value="ECO:0007669"/>
    <property type="project" value="UniProtKB-KW"/>
</dbReference>
<evidence type="ECO:0000259" key="7">
    <source>
        <dbReference type="Pfam" id="PF08281"/>
    </source>
</evidence>
<dbReference type="InterPro" id="IPR013324">
    <property type="entry name" value="RNA_pol_sigma_r3/r4-like"/>
</dbReference>
<evidence type="ECO:0000313" key="8">
    <source>
        <dbReference type="EMBL" id="MPL87374.1"/>
    </source>
</evidence>
<dbReference type="InterPro" id="IPR014284">
    <property type="entry name" value="RNA_pol_sigma-70_dom"/>
</dbReference>
<evidence type="ECO:0000259" key="6">
    <source>
        <dbReference type="Pfam" id="PF04542"/>
    </source>
</evidence>
<dbReference type="NCBIfam" id="TIGR02937">
    <property type="entry name" value="sigma70-ECF"/>
    <property type="match status" value="1"/>
</dbReference>
<dbReference type="Pfam" id="PF04542">
    <property type="entry name" value="Sigma70_r2"/>
    <property type="match status" value="1"/>
</dbReference>